<dbReference type="EMBL" id="VOHS01000018">
    <property type="protein sequence ID" value="TWV99109.1"/>
    <property type="molecule type" value="Genomic_DNA"/>
</dbReference>
<dbReference type="OrthoDB" id="9778896at2"/>
<evidence type="ECO:0000313" key="1">
    <source>
        <dbReference type="EMBL" id="TWV99109.1"/>
    </source>
</evidence>
<gene>
    <name evidence="1" type="ORF">FEF09_17670</name>
</gene>
<dbReference type="AlphaFoldDB" id="A0A5C6LRK8"/>
<protein>
    <submittedName>
        <fullName evidence="1">Heme-binding protein</fullName>
    </submittedName>
</protein>
<dbReference type="SUPFAM" id="SSF143744">
    <property type="entry name" value="GlcG-like"/>
    <property type="match status" value="1"/>
</dbReference>
<dbReference type="InterPro" id="IPR052517">
    <property type="entry name" value="GlcG_carb_metab_protein"/>
</dbReference>
<dbReference type="PANTHER" id="PTHR34309:SF1">
    <property type="entry name" value="PROTEIN GLCG"/>
    <property type="match status" value="1"/>
</dbReference>
<dbReference type="Gene3D" id="3.30.450.150">
    <property type="entry name" value="Haem-degrading domain"/>
    <property type="match status" value="1"/>
</dbReference>
<dbReference type="InterPro" id="IPR038084">
    <property type="entry name" value="PduO/GlcC-like_sf"/>
</dbReference>
<dbReference type="PANTHER" id="PTHR34309">
    <property type="entry name" value="SLR1406 PROTEIN"/>
    <property type="match status" value="1"/>
</dbReference>
<sequence length="130" mass="13248">MSISLQQARQAIELARIKATEIAVPVNIAVLDTGGHLKALERMDGAPIGSLDIAIGKAKTSMLFGINSELVGEYMKPEAGAYGIIGTNGGLVGFAGGLPIRKDKAIIGFIGVSGGAVPQDFAIASEGAQL</sequence>
<dbReference type="RefSeq" id="WP_146306345.1">
    <property type="nucleotide sequence ID" value="NZ_VOHS01000018.1"/>
</dbReference>
<keyword evidence="2" id="KW-1185">Reference proteome</keyword>
<dbReference type="Pfam" id="PF03928">
    <property type="entry name" value="HbpS-like"/>
    <property type="match status" value="1"/>
</dbReference>
<comment type="caution">
    <text evidence="1">The sequence shown here is derived from an EMBL/GenBank/DDBJ whole genome shotgun (WGS) entry which is preliminary data.</text>
</comment>
<dbReference type="Proteomes" id="UP000318815">
    <property type="component" value="Unassembled WGS sequence"/>
</dbReference>
<proteinExistence type="predicted"/>
<name>A0A5C6LRK8_9BACT</name>
<evidence type="ECO:0000313" key="2">
    <source>
        <dbReference type="Proteomes" id="UP000318815"/>
    </source>
</evidence>
<dbReference type="InterPro" id="IPR005624">
    <property type="entry name" value="PduO/GlcC-like"/>
</dbReference>
<accession>A0A5C6LRK8</accession>
<reference evidence="1 2" key="1">
    <citation type="submission" date="2019-08" db="EMBL/GenBank/DDBJ databases">
        <title>Whole genome sequencing of chitin degrading bacteria Chitinophaga pinensis YS16.</title>
        <authorList>
            <person name="Singh R.P."/>
            <person name="Manchanda G."/>
            <person name="Maurya I.K."/>
            <person name="Joshi N.K."/>
            <person name="Srivastava A.K."/>
        </authorList>
    </citation>
    <scope>NUCLEOTIDE SEQUENCE [LARGE SCALE GENOMIC DNA]</scope>
    <source>
        <strain evidence="1 2">YS-16</strain>
    </source>
</reference>
<organism evidence="1 2">
    <name type="scientific">Chitinophaga pinensis</name>
    <dbReference type="NCBI Taxonomy" id="79329"/>
    <lineage>
        <taxon>Bacteria</taxon>
        <taxon>Pseudomonadati</taxon>
        <taxon>Bacteroidota</taxon>
        <taxon>Chitinophagia</taxon>
        <taxon>Chitinophagales</taxon>
        <taxon>Chitinophagaceae</taxon>
        <taxon>Chitinophaga</taxon>
    </lineage>
</organism>